<protein>
    <submittedName>
        <fullName evidence="1">Uncharacterized protein</fullName>
    </submittedName>
</protein>
<organism evidence="1 2">
    <name type="scientific">Splendidivirga corallicola</name>
    <dbReference type="NCBI Taxonomy" id="3051826"/>
    <lineage>
        <taxon>Bacteria</taxon>
        <taxon>Pseudomonadati</taxon>
        <taxon>Bacteroidota</taxon>
        <taxon>Cytophagia</taxon>
        <taxon>Cytophagales</taxon>
        <taxon>Splendidivirgaceae</taxon>
        <taxon>Splendidivirga</taxon>
    </lineage>
</organism>
<name>A0ABT8KL82_9BACT</name>
<proteinExistence type="predicted"/>
<gene>
    <name evidence="1" type="ORF">QQ008_06420</name>
</gene>
<dbReference type="EMBL" id="JAUJEA010000002">
    <property type="protein sequence ID" value="MDN5200984.1"/>
    <property type="molecule type" value="Genomic_DNA"/>
</dbReference>
<reference evidence="1" key="1">
    <citation type="submission" date="2023-06" db="EMBL/GenBank/DDBJ databases">
        <title>Genomic of Parafulvivirga corallium.</title>
        <authorList>
            <person name="Wang G."/>
        </authorList>
    </citation>
    <scope>NUCLEOTIDE SEQUENCE</scope>
    <source>
        <strain evidence="1">BMA10</strain>
    </source>
</reference>
<dbReference type="RefSeq" id="WP_346751014.1">
    <property type="nucleotide sequence ID" value="NZ_JAUJEA010000002.1"/>
</dbReference>
<comment type="caution">
    <text evidence="1">The sequence shown here is derived from an EMBL/GenBank/DDBJ whole genome shotgun (WGS) entry which is preliminary data.</text>
</comment>
<dbReference type="Proteomes" id="UP001172082">
    <property type="component" value="Unassembled WGS sequence"/>
</dbReference>
<sequence>MKIKKLLLTSLFTLISVTLYAQDMIMDAKEFNNRKEISGDKIRAHYESATGQQFVTLNVEDAPSVLSMSYDIEVNNGKTVLLVKYDDKVIWEKEIHKGETARGQSIELTNMGEYLLVIDLKNASGKHNIKWKISPTISKPER</sequence>
<accession>A0ABT8KL82</accession>
<evidence type="ECO:0000313" key="1">
    <source>
        <dbReference type="EMBL" id="MDN5200984.1"/>
    </source>
</evidence>
<keyword evidence="2" id="KW-1185">Reference proteome</keyword>
<evidence type="ECO:0000313" key="2">
    <source>
        <dbReference type="Proteomes" id="UP001172082"/>
    </source>
</evidence>